<dbReference type="SMART" id="SM00409">
    <property type="entry name" value="IG"/>
    <property type="match status" value="3"/>
</dbReference>
<dbReference type="SUPFAM" id="SSF48726">
    <property type="entry name" value="Immunoglobulin"/>
    <property type="match status" value="3"/>
</dbReference>
<evidence type="ECO:0000259" key="1">
    <source>
        <dbReference type="PROSITE" id="PS50835"/>
    </source>
</evidence>
<sequence>MGTMLVVSEAWTVKMPPKMTGMKDSCLVIPCSFYYSTYPASNPLRIVWYQYVSRGYPLVYDKENPSHVIHKFRGKTELYERPKMWTCSLKINRLEPSHHGEKIYTWVDPDYVTYLSAEKPELTIVGEPELGKQMTALCTVYHTCPPEPPELTIIGPSGTDVRTNKEMQNGVWKLTIQRSFTIEKDASIYCTVKYAGGQTATAEKSVKTKCKYEYSSSQPAGLKVLWYQYKTEGYPLVYDKESPVNVIDKFRGKTELYKIFQKNDCSLKISGLVQSHNKERLYTLGELISVECSVYHSCPGSPPTLTVDGSFEKNRVNQSREDDGRWKITVLRTWILENEETVVSCTVKYPGGQMATAATKITATFEKVVIDPKPSEFVEGVMQIVTCLVSYICVEDNGLYLTCTAHFPSGMTSETSLFLHVKSTTVVWAANVSPKITALTRSCVVIPCNFQNELEFPVTQLSGIWQTSTGGYVYHNGQTEVLDNFKGRTKIIGNMDEQNCTLEIDDVKAHDNGPFCFRAEKGENKYSFNSSCVFIIMKASPIKPVMTPLPNEIDEGTPVEATCSVTHTCPTHPPHFTWNVQGGKSTVQHVERGDGVWETSSMLMFIPYGKNFEDVLTCNATFWRGKTQQISRNLNVKSMLNVNFGIYSFRPFSSLFFYYTVPTITVL</sequence>
<accession>A0A0P7TZG7</accession>
<dbReference type="AlphaFoldDB" id="A0A0P7TZG7"/>
<protein>
    <submittedName>
        <fullName evidence="2">Myelin-associated glycoprotein-like</fullName>
    </submittedName>
</protein>
<name>A0A0P7TZG7_SCLFO</name>
<dbReference type="PANTHER" id="PTHR46484">
    <property type="entry name" value="SI:CH211-171H4.5-RELATED"/>
    <property type="match status" value="1"/>
</dbReference>
<evidence type="ECO:0000313" key="3">
    <source>
        <dbReference type="Proteomes" id="UP000034805"/>
    </source>
</evidence>
<dbReference type="Proteomes" id="UP000034805">
    <property type="component" value="Unassembled WGS sequence"/>
</dbReference>
<dbReference type="STRING" id="113540.ENSSFOP00015002194"/>
<dbReference type="InterPro" id="IPR003599">
    <property type="entry name" value="Ig_sub"/>
</dbReference>
<feature type="domain" description="Ig-like" evidence="1">
    <location>
        <begin position="544"/>
        <end position="635"/>
    </location>
</feature>
<gene>
    <name evidence="2" type="ORF">Z043_118497</name>
</gene>
<reference evidence="2 3" key="1">
    <citation type="submission" date="2015-08" db="EMBL/GenBank/DDBJ databases">
        <title>The genome of the Asian arowana (Scleropages formosus).</title>
        <authorList>
            <person name="Tan M.H."/>
            <person name="Gan H.M."/>
            <person name="Croft L.J."/>
            <person name="Austin C.M."/>
        </authorList>
    </citation>
    <scope>NUCLEOTIDE SEQUENCE [LARGE SCALE GENOMIC DNA]</scope>
    <source>
        <strain evidence="2">Aro1</strain>
    </source>
</reference>
<feature type="non-terminal residue" evidence="2">
    <location>
        <position position="667"/>
    </location>
</feature>
<dbReference type="Gene3D" id="2.60.40.10">
    <property type="entry name" value="Immunoglobulins"/>
    <property type="match status" value="5"/>
</dbReference>
<evidence type="ECO:0000313" key="2">
    <source>
        <dbReference type="EMBL" id="KPP63259.1"/>
    </source>
</evidence>
<dbReference type="InterPro" id="IPR013783">
    <property type="entry name" value="Ig-like_fold"/>
</dbReference>
<organism evidence="2 3">
    <name type="scientific">Scleropages formosus</name>
    <name type="common">Asian bonytongue</name>
    <name type="synonym">Osteoglossum formosum</name>
    <dbReference type="NCBI Taxonomy" id="113540"/>
    <lineage>
        <taxon>Eukaryota</taxon>
        <taxon>Metazoa</taxon>
        <taxon>Chordata</taxon>
        <taxon>Craniata</taxon>
        <taxon>Vertebrata</taxon>
        <taxon>Euteleostomi</taxon>
        <taxon>Actinopterygii</taxon>
        <taxon>Neopterygii</taxon>
        <taxon>Teleostei</taxon>
        <taxon>Osteoglossocephala</taxon>
        <taxon>Osteoglossomorpha</taxon>
        <taxon>Osteoglossiformes</taxon>
        <taxon>Osteoglossidae</taxon>
        <taxon>Scleropages</taxon>
    </lineage>
</organism>
<dbReference type="InterPro" id="IPR036179">
    <property type="entry name" value="Ig-like_dom_sf"/>
</dbReference>
<comment type="caution">
    <text evidence="2">The sequence shown here is derived from an EMBL/GenBank/DDBJ whole genome shotgun (WGS) entry which is preliminary data.</text>
</comment>
<dbReference type="PANTHER" id="PTHR46484:SF7">
    <property type="entry name" value="MYELIN-ASSOCIATED GLYCOPROTEIN-LIKE-RELATED"/>
    <property type="match status" value="1"/>
</dbReference>
<dbReference type="EMBL" id="JARO02008038">
    <property type="protein sequence ID" value="KPP63259.1"/>
    <property type="molecule type" value="Genomic_DNA"/>
</dbReference>
<proteinExistence type="predicted"/>
<dbReference type="InterPro" id="IPR007110">
    <property type="entry name" value="Ig-like_dom"/>
</dbReference>
<dbReference type="PROSITE" id="PS50835">
    <property type="entry name" value="IG_LIKE"/>
    <property type="match status" value="1"/>
</dbReference>